<dbReference type="InterPro" id="IPR013406">
    <property type="entry name" value="CHP02574_addiction_mod"/>
</dbReference>
<dbReference type="AlphaFoldDB" id="A0A450UJM2"/>
<reference evidence="1" key="1">
    <citation type="submission" date="2019-02" db="EMBL/GenBank/DDBJ databases">
        <authorList>
            <person name="Gruber-Vodicka R. H."/>
            <person name="Seah K. B. B."/>
        </authorList>
    </citation>
    <scope>NUCLEOTIDE SEQUENCE</scope>
    <source>
        <strain evidence="2">BECK_M6</strain>
        <strain evidence="1">BECK_M7</strain>
    </source>
</reference>
<gene>
    <name evidence="2" type="ORF">BECKLFY1418A_GA0070994_106017</name>
    <name evidence="1" type="ORF">BECKLFY1418B_GA0070995_103822</name>
</gene>
<dbReference type="EMBL" id="CAADFF010000038">
    <property type="protein sequence ID" value="VFJ92723.1"/>
    <property type="molecule type" value="Genomic_DNA"/>
</dbReference>
<dbReference type="Pfam" id="PF09720">
    <property type="entry name" value="Unstab_antitox"/>
    <property type="match status" value="1"/>
</dbReference>
<evidence type="ECO:0000313" key="2">
    <source>
        <dbReference type="EMBL" id="VFJ96543.1"/>
    </source>
</evidence>
<dbReference type="EMBL" id="CAADFH010000060">
    <property type="protein sequence ID" value="VFJ96543.1"/>
    <property type="molecule type" value="Genomic_DNA"/>
</dbReference>
<protein>
    <submittedName>
        <fullName evidence="1">Putative addiction module component, TIGR02574 family</fullName>
    </submittedName>
</protein>
<sequence length="75" mass="8819">MRSDERAKESDNSCFLEKPISTENIWDATARTNHALSVPEWQKAELDKRYDDYKNGKSKLHAWQGVHEKPRDKCK</sequence>
<evidence type="ECO:0000313" key="1">
    <source>
        <dbReference type="EMBL" id="VFJ92723.1"/>
    </source>
</evidence>
<accession>A0A450UJM2</accession>
<organism evidence="1">
    <name type="scientific">Candidatus Kentrum sp. LFY</name>
    <dbReference type="NCBI Taxonomy" id="2126342"/>
    <lineage>
        <taxon>Bacteria</taxon>
        <taxon>Pseudomonadati</taxon>
        <taxon>Pseudomonadota</taxon>
        <taxon>Gammaproteobacteria</taxon>
        <taxon>Candidatus Kentrum</taxon>
    </lineage>
</organism>
<name>A0A450UJM2_9GAMM</name>
<proteinExistence type="predicted"/>